<dbReference type="PANTHER" id="PTHR10656:SF69">
    <property type="entry name" value="MAB-21-LIKE HHH_H2TH-LIKE DOMAIN-CONTAINING PROTEIN"/>
    <property type="match status" value="1"/>
</dbReference>
<evidence type="ECO:0000259" key="2">
    <source>
        <dbReference type="PROSITE" id="PS50802"/>
    </source>
</evidence>
<dbReference type="PANTHER" id="PTHR10656">
    <property type="entry name" value="CELL FATE DETERMINING PROTEIN MAB21-RELATED"/>
    <property type="match status" value="1"/>
</dbReference>
<dbReference type="AlphaFoldDB" id="A0A8W8KBI1"/>
<evidence type="ECO:0000256" key="1">
    <source>
        <dbReference type="SAM" id="MobiDB-lite"/>
    </source>
</evidence>
<dbReference type="Gene3D" id="3.90.70.80">
    <property type="match status" value="1"/>
</dbReference>
<dbReference type="InterPro" id="IPR003323">
    <property type="entry name" value="OTU_dom"/>
</dbReference>
<accession>A0A8W8KBI1</accession>
<dbReference type="SMART" id="SM01265">
    <property type="entry name" value="Mab-21"/>
    <property type="match status" value="1"/>
</dbReference>
<organism evidence="3 4">
    <name type="scientific">Magallana gigas</name>
    <name type="common">Pacific oyster</name>
    <name type="synonym">Crassostrea gigas</name>
    <dbReference type="NCBI Taxonomy" id="29159"/>
    <lineage>
        <taxon>Eukaryota</taxon>
        <taxon>Metazoa</taxon>
        <taxon>Spiralia</taxon>
        <taxon>Lophotrochozoa</taxon>
        <taxon>Mollusca</taxon>
        <taxon>Bivalvia</taxon>
        <taxon>Autobranchia</taxon>
        <taxon>Pteriomorphia</taxon>
        <taxon>Ostreida</taxon>
        <taxon>Ostreoidea</taxon>
        <taxon>Ostreidae</taxon>
        <taxon>Magallana</taxon>
    </lineage>
</organism>
<feature type="domain" description="OTU" evidence="2">
    <location>
        <begin position="175"/>
        <end position="312"/>
    </location>
</feature>
<reference evidence="3" key="1">
    <citation type="submission" date="2022-08" db="UniProtKB">
        <authorList>
            <consortium name="EnsemblMetazoa"/>
        </authorList>
    </citation>
    <scope>IDENTIFICATION</scope>
    <source>
        <strain evidence="3">05x7-T-G4-1.051#20</strain>
    </source>
</reference>
<evidence type="ECO:0000313" key="3">
    <source>
        <dbReference type="EnsemblMetazoa" id="G22810.1:cds"/>
    </source>
</evidence>
<sequence length="1057" mass="122959">MAHSNVFSEIEKSLNRTVSREEFFHGVWSNEKSSKLTDTTEFNNSFSSENDEKTSTADDIVFHNEVGNLPANEMLPTDSNHERDKDVPQTVEDSRPDIFESGSYSSSENVDYFDSEDEFFETYRNKFEEFQSMVNFGVDFREADNQDRYCQGVSQYFNMPVFMKSLKKFADDNNFEIHDVMADGNCLFRAIADQLLINGIFGNSPTSLRESTIKYLRQNPYQEDGSHIESFLLNENWEQYLMRMENPAEWCDHIVLKAAVDFLALRTIVFNVYGNDVRRTEVLTANCQNSSDMMTIYLGHLGEFHYLSLRPNKWDREWQKSYEALLFRYMVCSKDMDSDSRSEWLRSKIDRFGLAKFVENNSSMLGIVSNYKMPSKVQEHAFGIIKNGFTICPIHALPHLEPEECEDSRQRSVEDPFYIDKRTGLPLLCLSFLTNHLIPRHFILTYSHVYKDTDVDGTVFRYLGTNSSGTDVFLRDIMPMLFAEKQNERDEGYGATVVAMTSDVSQSSLIQDTEMTYPGYLRLKVPPSSTDFLSKDLYRYEGYTFLKKMDVPDQLTMPRHTKKCLMGFKCKEFPTIAEEWKYRRRIHQWPSNAVVKMVQNSGCAIIPKHHSSSSQPGIEWKYDFSVSEAILFQNTFSAQKGHGFYVIKILLDHCTASLSRRLKSKHIRAAFFNSCEFIPYGMWDTNIGGCILYVISYLTSCLQKKNLPNYFIPKRNMLFGFSDEDINAIYIQVEALRLFPHQVMVHVAEMNGFRYAANLTTSILQDCRRFASISDLESVYKDTLMPETIKTVKFLTRRGFYEQAALLLCYMFDCQHLYGDTLSNTSSPCYSSAEFYCNALGNLNHEISRVMVAMHYETIFAERIVDLLFNKEDIFLKDILPLESDPNISWLRVPEDKIGSYELLAEFLYEFGKIELKRFNKKLAESAIAESIHCLERAIKDKPELDVSEIDDEMLKMEIRSQRADILRQLKEKLKDCYIQMYFISKINRSYDPLQNYMHAIEELCKDFPYMSDIVSEMYAFLRIPNKQREYAELYEMFIGTGTRPSGLAKTPSYRHW</sequence>
<dbReference type="Pfam" id="PF20266">
    <property type="entry name" value="Mab-21_C"/>
    <property type="match status" value="1"/>
</dbReference>
<dbReference type="SUPFAM" id="SSF54001">
    <property type="entry name" value="Cysteine proteinases"/>
    <property type="match status" value="1"/>
</dbReference>
<name>A0A8W8KBI1_MAGGI</name>
<keyword evidence="4" id="KW-1185">Reference proteome</keyword>
<protein>
    <recommendedName>
        <fullName evidence="2">OTU domain-containing protein</fullName>
    </recommendedName>
</protein>
<dbReference type="EnsemblMetazoa" id="G22810.1">
    <property type="protein sequence ID" value="G22810.1:cds"/>
    <property type="gene ID" value="G22810"/>
</dbReference>
<feature type="region of interest" description="Disordered" evidence="1">
    <location>
        <begin position="70"/>
        <end position="100"/>
    </location>
</feature>
<feature type="compositionally biased region" description="Basic and acidic residues" evidence="1">
    <location>
        <begin position="79"/>
        <end position="98"/>
    </location>
</feature>
<dbReference type="Pfam" id="PF02338">
    <property type="entry name" value="OTU"/>
    <property type="match status" value="1"/>
</dbReference>
<proteinExistence type="predicted"/>
<dbReference type="InterPro" id="IPR038765">
    <property type="entry name" value="Papain-like_cys_pep_sf"/>
</dbReference>
<dbReference type="InterPro" id="IPR024810">
    <property type="entry name" value="MAB21L/cGLR"/>
</dbReference>
<dbReference type="Proteomes" id="UP000005408">
    <property type="component" value="Unassembled WGS sequence"/>
</dbReference>
<evidence type="ECO:0000313" key="4">
    <source>
        <dbReference type="Proteomes" id="UP000005408"/>
    </source>
</evidence>
<dbReference type="PROSITE" id="PS50802">
    <property type="entry name" value="OTU"/>
    <property type="match status" value="1"/>
</dbReference>
<dbReference type="Gene3D" id="1.10.1410.40">
    <property type="match status" value="1"/>
</dbReference>
<dbReference type="InterPro" id="IPR046906">
    <property type="entry name" value="Mab-21_HhH/H2TH-like"/>
</dbReference>
<dbReference type="CDD" id="cd22758">
    <property type="entry name" value="OTU_232R-like"/>
    <property type="match status" value="1"/>
</dbReference>